<evidence type="ECO:0000256" key="4">
    <source>
        <dbReference type="ARBA" id="ARBA00023014"/>
    </source>
</evidence>
<dbReference type="GO" id="GO:0046872">
    <property type="term" value="F:metal ion binding"/>
    <property type="evidence" value="ECO:0007669"/>
    <property type="project" value="UniProtKB-KW"/>
</dbReference>
<keyword evidence="4" id="KW-0411">Iron-sulfur</keyword>
<dbReference type="PROSITE" id="PS51296">
    <property type="entry name" value="RIESKE"/>
    <property type="match status" value="1"/>
</dbReference>
<dbReference type="GO" id="GO:0016705">
    <property type="term" value="F:oxidoreductase activity, acting on paired donors, with incorporation or reduction of molecular oxygen"/>
    <property type="evidence" value="ECO:0007669"/>
    <property type="project" value="UniProtKB-ARBA"/>
</dbReference>
<reference evidence="5" key="1">
    <citation type="submission" date="2019-07" db="EMBL/GenBank/DDBJ databases">
        <title>Genomic Encyclopedia of Type Strains, Phase IV (KMG-IV): sequencing the most valuable type-strain genomes for metagenomic binning, comparative biology and taxonomic classification.</title>
        <authorList>
            <person name="Goeker M."/>
        </authorList>
    </citation>
    <scope>NUCLEOTIDE SEQUENCE</scope>
    <source>
        <strain evidence="5">DSM 44596</strain>
    </source>
</reference>
<dbReference type="Gene3D" id="2.102.10.10">
    <property type="entry name" value="Rieske [2Fe-2S] iron-sulphur domain"/>
    <property type="match status" value="1"/>
</dbReference>
<comment type="caution">
    <text evidence="5">The sequence shown here is derived from an EMBL/GenBank/DDBJ whole genome shotgun (WGS) entry which is preliminary data.</text>
</comment>
<dbReference type="SUPFAM" id="SSF50022">
    <property type="entry name" value="ISP domain"/>
    <property type="match status" value="1"/>
</dbReference>
<organism evidence="5">
    <name type="scientific">Nocardia globerula</name>
    <dbReference type="NCBI Taxonomy" id="1818"/>
    <lineage>
        <taxon>Bacteria</taxon>
        <taxon>Bacillati</taxon>
        <taxon>Actinomycetota</taxon>
        <taxon>Actinomycetes</taxon>
        <taxon>Mycobacteriales</taxon>
        <taxon>Nocardiaceae</taxon>
        <taxon>Nocardia</taxon>
    </lineage>
</organism>
<evidence type="ECO:0000256" key="2">
    <source>
        <dbReference type="ARBA" id="ARBA00022723"/>
    </source>
</evidence>
<dbReference type="GO" id="GO:0004497">
    <property type="term" value="F:monooxygenase activity"/>
    <property type="evidence" value="ECO:0007669"/>
    <property type="project" value="UniProtKB-ARBA"/>
</dbReference>
<keyword evidence="3" id="KW-0408">Iron</keyword>
<proteinExistence type="predicted"/>
<dbReference type="AlphaFoldDB" id="A0A652YNG4"/>
<evidence type="ECO:0000256" key="1">
    <source>
        <dbReference type="ARBA" id="ARBA00022714"/>
    </source>
</evidence>
<keyword evidence="2" id="KW-0479">Metal-binding</keyword>
<evidence type="ECO:0000313" key="5">
    <source>
        <dbReference type="EMBL" id="TYQ03645.1"/>
    </source>
</evidence>
<name>A0A652YNG4_NOCGL</name>
<dbReference type="PANTHER" id="PTHR21496">
    <property type="entry name" value="FERREDOXIN-RELATED"/>
    <property type="match status" value="1"/>
</dbReference>
<protein>
    <submittedName>
        <fullName evidence="5">Nitrite reductase (NADH) small subunit</fullName>
    </submittedName>
</protein>
<keyword evidence="1" id="KW-0001">2Fe-2S</keyword>
<dbReference type="EMBL" id="VNIQ01000004">
    <property type="protein sequence ID" value="TYQ03645.1"/>
    <property type="molecule type" value="Genomic_DNA"/>
</dbReference>
<dbReference type="InterPro" id="IPR017941">
    <property type="entry name" value="Rieske_2Fe-2S"/>
</dbReference>
<dbReference type="Pfam" id="PF00355">
    <property type="entry name" value="Rieske"/>
    <property type="match status" value="1"/>
</dbReference>
<accession>A0A652YNG4</accession>
<evidence type="ECO:0000256" key="3">
    <source>
        <dbReference type="ARBA" id="ARBA00023004"/>
    </source>
</evidence>
<dbReference type="InterPro" id="IPR036922">
    <property type="entry name" value="Rieske_2Fe-2S_sf"/>
</dbReference>
<dbReference type="PANTHER" id="PTHR21496:SF23">
    <property type="entry name" value="3-PHENYLPROPIONATE_CINNAMIC ACID DIOXYGENASE FERREDOXIN SUBUNIT"/>
    <property type="match status" value="1"/>
</dbReference>
<sequence length="116" mass="12936">MDTNWTAVAALRDLGRRTKLRVEVGATAIALFQANGRIYAFRDLCIHADRSLTKGTILHGRVICPGHQWAFDLESGYEEDQDLCQPTYPVTVADDVIYVDLTPRTVVASEREQALS</sequence>
<gene>
    <name evidence="5" type="ORF">FNL38_10410</name>
</gene>
<dbReference type="GO" id="GO:0051537">
    <property type="term" value="F:2 iron, 2 sulfur cluster binding"/>
    <property type="evidence" value="ECO:0007669"/>
    <property type="project" value="UniProtKB-KW"/>
</dbReference>